<keyword evidence="3 8" id="KW-0812">Transmembrane</keyword>
<feature type="transmembrane region" description="Helical" evidence="8">
    <location>
        <begin position="6"/>
        <end position="28"/>
    </location>
</feature>
<gene>
    <name evidence="10" type="ORF">ABB37_01578</name>
</gene>
<keyword evidence="11" id="KW-1185">Reference proteome</keyword>
<name>A0A0M9G8W5_LEPPY</name>
<proteinExistence type="inferred from homology"/>
<comment type="caution">
    <text evidence="10">The sequence shown here is derived from an EMBL/GenBank/DDBJ whole genome shotgun (WGS) entry which is preliminary data.</text>
</comment>
<keyword evidence="5 8" id="KW-1133">Transmembrane helix</keyword>
<dbReference type="PROSITE" id="PS50007">
    <property type="entry name" value="PIPLC_X_DOMAIN"/>
    <property type="match status" value="1"/>
</dbReference>
<dbReference type="RefSeq" id="XP_015663659.1">
    <property type="nucleotide sequence ID" value="XM_015798139.1"/>
</dbReference>
<dbReference type="SUPFAM" id="SSF51695">
    <property type="entry name" value="PLC-like phosphodiesterases"/>
    <property type="match status" value="1"/>
</dbReference>
<keyword evidence="4" id="KW-0378">Hydrolase</keyword>
<sequence length="351" mass="39797">MNFRLIGLVAVSVGIYVVASVCAVQISIHRKSKWDRIRKKFSYSVTNIAHRGGALLGPENTMYTFKQGVVEGCCDMIELDVWESKDGRIVVSHDKALGRACGDNFNDILISDIVVGSNPTATLPQSRRRIPLEFRTHDIKNYEATSDVPVDDTTRVCLLQEVLEGLPDVPLHIDIKDTKKEVVTKVFDMIAHYKRENNIFVGSSQSENEGYIREYFKQRKASVRKRYRVFPSLSGVLWIHFLFFTGLLPFVPLEFDVVSIPVFTSTMRSQMYEEYGPMTARITVFLLSAPTLWKYLQTRGVAVVGWVVNDDVDFEEAIQLPLNGLMSDNPLKFHKFLNSHKEISKLVALGV</sequence>
<dbReference type="InterPro" id="IPR017946">
    <property type="entry name" value="PLC-like_Pdiesterase_TIM-brl"/>
</dbReference>
<organism evidence="10 11">
    <name type="scientific">Leptomonas pyrrhocoris</name>
    <name type="common">Firebug parasite</name>
    <dbReference type="NCBI Taxonomy" id="157538"/>
    <lineage>
        <taxon>Eukaryota</taxon>
        <taxon>Discoba</taxon>
        <taxon>Euglenozoa</taxon>
        <taxon>Kinetoplastea</taxon>
        <taxon>Metakinetoplastina</taxon>
        <taxon>Trypanosomatida</taxon>
        <taxon>Trypanosomatidae</taxon>
        <taxon>Leishmaniinae</taxon>
        <taxon>Leptomonas</taxon>
    </lineage>
</organism>
<dbReference type="VEuPathDB" id="TriTrypDB:LpyrH10_02_5520"/>
<evidence type="ECO:0000313" key="11">
    <source>
        <dbReference type="Proteomes" id="UP000037923"/>
    </source>
</evidence>
<reference evidence="10 11" key="1">
    <citation type="submission" date="2015-07" db="EMBL/GenBank/DDBJ databases">
        <title>High-quality genome of monoxenous trypanosomatid Leptomonas pyrrhocoris.</title>
        <authorList>
            <person name="Flegontov P."/>
            <person name="Butenko A."/>
            <person name="Firsov S."/>
            <person name="Vlcek C."/>
            <person name="Logacheva M.D."/>
            <person name="Field M."/>
            <person name="Filatov D."/>
            <person name="Flegontova O."/>
            <person name="Gerasimov E."/>
            <person name="Jackson A.P."/>
            <person name="Kelly S."/>
            <person name="Opperdoes F."/>
            <person name="O'Reilly A."/>
            <person name="Votypka J."/>
            <person name="Yurchenko V."/>
            <person name="Lukes J."/>
        </authorList>
    </citation>
    <scope>NUCLEOTIDE SEQUENCE [LARGE SCALE GENOMIC DNA]</scope>
    <source>
        <strain evidence="10">H10</strain>
    </source>
</reference>
<dbReference type="Gene3D" id="3.20.20.190">
    <property type="entry name" value="Phosphatidylinositol (PI) phosphodiesterase"/>
    <property type="match status" value="1"/>
</dbReference>
<dbReference type="InterPro" id="IPR052271">
    <property type="entry name" value="GDPD-Related"/>
</dbReference>
<dbReference type="EMBL" id="LGTL01000002">
    <property type="protein sequence ID" value="KPA85220.1"/>
    <property type="molecule type" value="Genomic_DNA"/>
</dbReference>
<dbReference type="OrthoDB" id="1058301at2759"/>
<dbReference type="GO" id="GO:0016020">
    <property type="term" value="C:membrane"/>
    <property type="evidence" value="ECO:0007669"/>
    <property type="project" value="UniProtKB-SubCell"/>
</dbReference>
<protein>
    <submittedName>
        <fullName evidence="10">Putative glycerophosphoryl diester phosphodiesterase</fullName>
    </submittedName>
</protein>
<evidence type="ECO:0000256" key="6">
    <source>
        <dbReference type="ARBA" id="ARBA00023098"/>
    </source>
</evidence>
<evidence type="ECO:0000256" key="1">
    <source>
        <dbReference type="ARBA" id="ARBA00004370"/>
    </source>
</evidence>
<dbReference type="PROSITE" id="PS51704">
    <property type="entry name" value="GP_PDE"/>
    <property type="match status" value="1"/>
</dbReference>
<comment type="similarity">
    <text evidence="2">Belongs to the glycerophosphoryl diester phosphodiesterase family.</text>
</comment>
<accession>A0A0M9G8W5</accession>
<dbReference type="PANTHER" id="PTHR42758:SF2">
    <property type="entry name" value="PHOSPHATIDYLGLYCEROL PHOSPHOLIPASE C"/>
    <property type="match status" value="1"/>
</dbReference>
<evidence type="ECO:0000313" key="10">
    <source>
        <dbReference type="EMBL" id="KPA85220.1"/>
    </source>
</evidence>
<dbReference type="PANTHER" id="PTHR42758">
    <property type="entry name" value="PHOSPHATIDYLGLYCEROL PHOSPHOLIPASE C"/>
    <property type="match status" value="1"/>
</dbReference>
<comment type="subcellular location">
    <subcellularLocation>
        <location evidence="1">Membrane</location>
    </subcellularLocation>
</comment>
<evidence type="ECO:0000256" key="3">
    <source>
        <dbReference type="ARBA" id="ARBA00022692"/>
    </source>
</evidence>
<feature type="transmembrane region" description="Helical" evidence="8">
    <location>
        <begin position="229"/>
        <end position="251"/>
    </location>
</feature>
<dbReference type="AlphaFoldDB" id="A0A0M9G8W5"/>
<keyword evidence="7 8" id="KW-0472">Membrane</keyword>
<dbReference type="GO" id="GO:0005737">
    <property type="term" value="C:cytoplasm"/>
    <property type="evidence" value="ECO:0007669"/>
    <property type="project" value="UniProtKB-ARBA"/>
</dbReference>
<dbReference type="Proteomes" id="UP000037923">
    <property type="component" value="Unassembled WGS sequence"/>
</dbReference>
<dbReference type="OMA" id="KWAIMRK"/>
<keyword evidence="6" id="KW-0443">Lipid metabolism</keyword>
<dbReference type="Pfam" id="PF03009">
    <property type="entry name" value="GDPD"/>
    <property type="match status" value="1"/>
</dbReference>
<dbReference type="GO" id="GO:0008081">
    <property type="term" value="F:phosphoric diester hydrolase activity"/>
    <property type="evidence" value="ECO:0007669"/>
    <property type="project" value="InterPro"/>
</dbReference>
<evidence type="ECO:0000256" key="4">
    <source>
        <dbReference type="ARBA" id="ARBA00022801"/>
    </source>
</evidence>
<feature type="domain" description="GP-PDE" evidence="9">
    <location>
        <begin position="45"/>
        <end position="337"/>
    </location>
</feature>
<evidence type="ECO:0000256" key="2">
    <source>
        <dbReference type="ARBA" id="ARBA00007277"/>
    </source>
</evidence>
<evidence type="ECO:0000256" key="7">
    <source>
        <dbReference type="ARBA" id="ARBA00023136"/>
    </source>
</evidence>
<dbReference type="InterPro" id="IPR030395">
    <property type="entry name" value="GP_PDE_dom"/>
</dbReference>
<evidence type="ECO:0000256" key="8">
    <source>
        <dbReference type="SAM" id="Phobius"/>
    </source>
</evidence>
<evidence type="ECO:0000256" key="5">
    <source>
        <dbReference type="ARBA" id="ARBA00022989"/>
    </source>
</evidence>
<dbReference type="GeneID" id="26901873"/>
<evidence type="ECO:0000259" key="9">
    <source>
        <dbReference type="PROSITE" id="PS51704"/>
    </source>
</evidence>
<dbReference type="GO" id="GO:0046475">
    <property type="term" value="P:glycerophospholipid catabolic process"/>
    <property type="evidence" value="ECO:0007669"/>
    <property type="project" value="TreeGrafter"/>
</dbReference>